<keyword evidence="5" id="KW-0238">DNA-binding</keyword>
<dbReference type="GO" id="GO:0003700">
    <property type="term" value="F:DNA-binding transcription factor activity"/>
    <property type="evidence" value="ECO:0007669"/>
    <property type="project" value="InterPro"/>
</dbReference>
<dbReference type="InterPro" id="IPR036390">
    <property type="entry name" value="WH_DNA-bd_sf"/>
</dbReference>
<evidence type="ECO:0000256" key="3">
    <source>
        <dbReference type="ARBA" id="ARBA00023015"/>
    </source>
</evidence>
<evidence type="ECO:0000313" key="12">
    <source>
        <dbReference type="EMBL" id="KAI5069761.1"/>
    </source>
</evidence>
<keyword evidence="7" id="KW-0539">Nucleus</keyword>
<dbReference type="PANTHER" id="PTHR10015:SF322">
    <property type="entry name" value="HEAT STRESS TRANSCRIPTION FACTOR A-7A"/>
    <property type="match status" value="1"/>
</dbReference>
<comment type="caution">
    <text evidence="12">The sequence shown here is derived from an EMBL/GenBank/DDBJ whole genome shotgun (WGS) entry which is preliminary data.</text>
</comment>
<dbReference type="EMBL" id="JABFUD020000015">
    <property type="protein sequence ID" value="KAI5069761.1"/>
    <property type="molecule type" value="Genomic_DNA"/>
</dbReference>
<dbReference type="GO" id="GO:0000978">
    <property type="term" value="F:RNA polymerase II cis-regulatory region sequence-specific DNA binding"/>
    <property type="evidence" value="ECO:0007669"/>
    <property type="project" value="TreeGrafter"/>
</dbReference>
<dbReference type="PROSITE" id="PS00434">
    <property type="entry name" value="HSF_DOMAIN"/>
    <property type="match status" value="1"/>
</dbReference>
<dbReference type="Pfam" id="PF00447">
    <property type="entry name" value="HSF_DNA-bind"/>
    <property type="match status" value="1"/>
</dbReference>
<feature type="compositionally biased region" description="Polar residues" evidence="10">
    <location>
        <begin position="107"/>
        <end position="121"/>
    </location>
</feature>
<keyword evidence="2" id="KW-0597">Phosphoprotein</keyword>
<dbReference type="PRINTS" id="PR00056">
    <property type="entry name" value="HSFDOMAIN"/>
</dbReference>
<gene>
    <name evidence="12" type="ORF">GOP47_0016062</name>
</gene>
<protein>
    <recommendedName>
        <fullName evidence="11">HSF-type DNA-binding domain-containing protein</fullName>
    </recommendedName>
</protein>
<dbReference type="FunFam" id="1.10.10.10:FF:000057">
    <property type="entry name" value="Heat shock transcription factor 1"/>
    <property type="match status" value="1"/>
</dbReference>
<evidence type="ECO:0000256" key="7">
    <source>
        <dbReference type="ARBA" id="ARBA00023242"/>
    </source>
</evidence>
<evidence type="ECO:0000256" key="4">
    <source>
        <dbReference type="ARBA" id="ARBA00023016"/>
    </source>
</evidence>
<keyword evidence="13" id="KW-1185">Reference proteome</keyword>
<name>A0A9D4ZEJ6_ADICA</name>
<feature type="compositionally biased region" description="Basic and acidic residues" evidence="10">
    <location>
        <begin position="379"/>
        <end position="390"/>
    </location>
</feature>
<dbReference type="InterPro" id="IPR000232">
    <property type="entry name" value="HSF_DNA-bd"/>
</dbReference>
<dbReference type="AlphaFoldDB" id="A0A9D4ZEJ6"/>
<evidence type="ECO:0000256" key="6">
    <source>
        <dbReference type="ARBA" id="ARBA00023163"/>
    </source>
</evidence>
<keyword evidence="9" id="KW-0175">Coiled coil</keyword>
<keyword evidence="3" id="KW-0805">Transcription regulation</keyword>
<dbReference type="Gene3D" id="1.10.10.10">
    <property type="entry name" value="Winged helix-like DNA-binding domain superfamily/Winged helix DNA-binding domain"/>
    <property type="match status" value="1"/>
</dbReference>
<evidence type="ECO:0000256" key="2">
    <source>
        <dbReference type="ARBA" id="ARBA00022553"/>
    </source>
</evidence>
<feature type="region of interest" description="Disordered" evidence="10">
    <location>
        <begin position="104"/>
        <end position="123"/>
    </location>
</feature>
<evidence type="ECO:0000256" key="5">
    <source>
        <dbReference type="ARBA" id="ARBA00023125"/>
    </source>
</evidence>
<dbReference type="GO" id="GO:0005634">
    <property type="term" value="C:nucleus"/>
    <property type="evidence" value="ECO:0007669"/>
    <property type="project" value="UniProtKB-SubCell"/>
</dbReference>
<feature type="region of interest" description="Disordered" evidence="10">
    <location>
        <begin position="348"/>
        <end position="400"/>
    </location>
</feature>
<keyword evidence="6" id="KW-0804">Transcription</keyword>
<comment type="similarity">
    <text evidence="8">Belongs to the HSF family.</text>
</comment>
<evidence type="ECO:0000259" key="11">
    <source>
        <dbReference type="PROSITE" id="PS00434"/>
    </source>
</evidence>
<comment type="subcellular location">
    <subcellularLocation>
        <location evidence="1">Nucleus</location>
    </subcellularLocation>
</comment>
<dbReference type="GO" id="GO:0006357">
    <property type="term" value="P:regulation of transcription by RNA polymerase II"/>
    <property type="evidence" value="ECO:0007669"/>
    <property type="project" value="TreeGrafter"/>
</dbReference>
<evidence type="ECO:0000256" key="10">
    <source>
        <dbReference type="SAM" id="MobiDB-lite"/>
    </source>
</evidence>
<dbReference type="GO" id="GO:0034605">
    <property type="term" value="P:cellular response to heat"/>
    <property type="evidence" value="ECO:0007669"/>
    <property type="project" value="TreeGrafter"/>
</dbReference>
<reference evidence="12" key="1">
    <citation type="submission" date="2021-01" db="EMBL/GenBank/DDBJ databases">
        <title>Adiantum capillus-veneris genome.</title>
        <authorList>
            <person name="Fang Y."/>
            <person name="Liao Q."/>
        </authorList>
    </citation>
    <scope>NUCLEOTIDE SEQUENCE</scope>
    <source>
        <strain evidence="12">H3</strain>
        <tissue evidence="12">Leaf</tissue>
    </source>
</reference>
<proteinExistence type="inferred from homology"/>
<evidence type="ECO:0000256" key="8">
    <source>
        <dbReference type="RuleBase" id="RU004020"/>
    </source>
</evidence>
<feature type="coiled-coil region" evidence="9">
    <location>
        <begin position="127"/>
        <end position="175"/>
    </location>
</feature>
<keyword evidence="4" id="KW-0346">Stress response</keyword>
<evidence type="ECO:0000256" key="1">
    <source>
        <dbReference type="ARBA" id="ARBA00004123"/>
    </source>
</evidence>
<accession>A0A9D4ZEJ6</accession>
<dbReference type="InterPro" id="IPR036388">
    <property type="entry name" value="WH-like_DNA-bd_sf"/>
</dbReference>
<sequence length="400" mass="43969">MGADGSHNSSVPPPFLTKTYEMVDDPATDEIVSWSENNASFVVWNVADFTKDLLPQYFKHNNFSSFVRQLNTYGFHKIDPDRQEFANEGFAKGNKDALKNIHRRKPSASQTNPSQKDNLSGCNDPAHAELEGEIQKLKEDKGILINELVKVKQLQETTEIELETLAQRLQALEGRQHGIMAFLARAMHHPNFMQFAHPSESLALSKKRRLPEQVALIGIGESWDEEGTGQLVRYPSGDTTEVMSEGGQIAHNSDGGSASESSLDRVLQQFAVSNLNQSEETSPVSRSSGVTLWKIVEASNVENVTNVDSVGAKSPGEAVVCSEFTCPGGDLTANGVAINELEVDRKTAAPAQEQDGIKGSKGSGSNDVFWESMLTENPRLTERDSQDARCEGQSNERWFL</sequence>
<dbReference type="PANTHER" id="PTHR10015">
    <property type="entry name" value="HEAT SHOCK TRANSCRIPTION FACTOR"/>
    <property type="match status" value="1"/>
</dbReference>
<evidence type="ECO:0000256" key="9">
    <source>
        <dbReference type="SAM" id="Coils"/>
    </source>
</evidence>
<organism evidence="12 13">
    <name type="scientific">Adiantum capillus-veneris</name>
    <name type="common">Maidenhair fern</name>
    <dbReference type="NCBI Taxonomy" id="13818"/>
    <lineage>
        <taxon>Eukaryota</taxon>
        <taxon>Viridiplantae</taxon>
        <taxon>Streptophyta</taxon>
        <taxon>Embryophyta</taxon>
        <taxon>Tracheophyta</taxon>
        <taxon>Polypodiopsida</taxon>
        <taxon>Polypodiidae</taxon>
        <taxon>Polypodiales</taxon>
        <taxon>Pteridineae</taxon>
        <taxon>Pteridaceae</taxon>
        <taxon>Vittarioideae</taxon>
        <taxon>Adiantum</taxon>
    </lineage>
</organism>
<dbReference type="SMART" id="SM00415">
    <property type="entry name" value="HSF"/>
    <property type="match status" value="1"/>
</dbReference>
<dbReference type="Proteomes" id="UP000886520">
    <property type="component" value="Chromosome 15"/>
</dbReference>
<feature type="domain" description="HSF-type DNA-binding" evidence="11">
    <location>
        <begin position="54"/>
        <end position="78"/>
    </location>
</feature>
<dbReference type="SUPFAM" id="SSF46785">
    <property type="entry name" value="Winged helix' DNA-binding domain"/>
    <property type="match status" value="1"/>
</dbReference>
<dbReference type="OrthoDB" id="60033at2759"/>
<evidence type="ECO:0000313" key="13">
    <source>
        <dbReference type="Proteomes" id="UP000886520"/>
    </source>
</evidence>